<evidence type="ECO:0000313" key="5">
    <source>
        <dbReference type="Proteomes" id="UP000002051"/>
    </source>
</evidence>
<dbReference type="EMBL" id="CM001218">
    <property type="protein sequence ID" value="KEH39007.1"/>
    <property type="molecule type" value="Genomic_DNA"/>
</dbReference>
<organism evidence="3 5">
    <name type="scientific">Medicago truncatula</name>
    <name type="common">Barrel medic</name>
    <name type="synonym">Medicago tribuloides</name>
    <dbReference type="NCBI Taxonomy" id="3880"/>
    <lineage>
        <taxon>Eukaryota</taxon>
        <taxon>Viridiplantae</taxon>
        <taxon>Streptophyta</taxon>
        <taxon>Embryophyta</taxon>
        <taxon>Tracheophyta</taxon>
        <taxon>Spermatophyta</taxon>
        <taxon>Magnoliopsida</taxon>
        <taxon>eudicotyledons</taxon>
        <taxon>Gunneridae</taxon>
        <taxon>Pentapetalae</taxon>
        <taxon>rosids</taxon>
        <taxon>fabids</taxon>
        <taxon>Fabales</taxon>
        <taxon>Fabaceae</taxon>
        <taxon>Papilionoideae</taxon>
        <taxon>50 kb inversion clade</taxon>
        <taxon>NPAAA clade</taxon>
        <taxon>Hologalegina</taxon>
        <taxon>IRL clade</taxon>
        <taxon>Trifolieae</taxon>
        <taxon>Medicago</taxon>
    </lineage>
</organism>
<reference evidence="3 5" key="1">
    <citation type="journal article" date="2011" name="Nature">
        <title>The Medicago genome provides insight into the evolution of rhizobial symbioses.</title>
        <authorList>
            <person name="Young N.D."/>
            <person name="Debelle F."/>
            <person name="Oldroyd G.E."/>
            <person name="Geurts R."/>
            <person name="Cannon S.B."/>
            <person name="Udvardi M.K."/>
            <person name="Benedito V.A."/>
            <person name="Mayer K.F."/>
            <person name="Gouzy J."/>
            <person name="Schoof H."/>
            <person name="Van de Peer Y."/>
            <person name="Proost S."/>
            <person name="Cook D.R."/>
            <person name="Meyers B.C."/>
            <person name="Spannagl M."/>
            <person name="Cheung F."/>
            <person name="De Mita S."/>
            <person name="Krishnakumar V."/>
            <person name="Gundlach H."/>
            <person name="Zhou S."/>
            <person name="Mudge J."/>
            <person name="Bharti A.K."/>
            <person name="Murray J.D."/>
            <person name="Naoumkina M.A."/>
            <person name="Rosen B."/>
            <person name="Silverstein K.A."/>
            <person name="Tang H."/>
            <person name="Rombauts S."/>
            <person name="Zhao P.X."/>
            <person name="Zhou P."/>
            <person name="Barbe V."/>
            <person name="Bardou P."/>
            <person name="Bechner M."/>
            <person name="Bellec A."/>
            <person name="Berger A."/>
            <person name="Berges H."/>
            <person name="Bidwell S."/>
            <person name="Bisseling T."/>
            <person name="Choisne N."/>
            <person name="Couloux A."/>
            <person name="Denny R."/>
            <person name="Deshpande S."/>
            <person name="Dai X."/>
            <person name="Doyle J.J."/>
            <person name="Dudez A.M."/>
            <person name="Farmer A.D."/>
            <person name="Fouteau S."/>
            <person name="Franken C."/>
            <person name="Gibelin C."/>
            <person name="Gish J."/>
            <person name="Goldstein S."/>
            <person name="Gonzalez A.J."/>
            <person name="Green P.J."/>
            <person name="Hallab A."/>
            <person name="Hartog M."/>
            <person name="Hua A."/>
            <person name="Humphray S.J."/>
            <person name="Jeong D.H."/>
            <person name="Jing Y."/>
            <person name="Jocker A."/>
            <person name="Kenton S.M."/>
            <person name="Kim D.J."/>
            <person name="Klee K."/>
            <person name="Lai H."/>
            <person name="Lang C."/>
            <person name="Lin S."/>
            <person name="Macmil S.L."/>
            <person name="Magdelenat G."/>
            <person name="Matthews L."/>
            <person name="McCorrison J."/>
            <person name="Monaghan E.L."/>
            <person name="Mun J.H."/>
            <person name="Najar F.Z."/>
            <person name="Nicholson C."/>
            <person name="Noirot C."/>
            <person name="O'Bleness M."/>
            <person name="Paule C.R."/>
            <person name="Poulain J."/>
            <person name="Prion F."/>
            <person name="Qin B."/>
            <person name="Qu C."/>
            <person name="Retzel E.F."/>
            <person name="Riddle C."/>
            <person name="Sallet E."/>
            <person name="Samain S."/>
            <person name="Samson N."/>
            <person name="Sanders I."/>
            <person name="Saurat O."/>
            <person name="Scarpelli C."/>
            <person name="Schiex T."/>
            <person name="Segurens B."/>
            <person name="Severin A.J."/>
            <person name="Sherrier D.J."/>
            <person name="Shi R."/>
            <person name="Sims S."/>
            <person name="Singer S.R."/>
            <person name="Sinharoy S."/>
            <person name="Sterck L."/>
            <person name="Viollet A."/>
            <person name="Wang B.B."/>
            <person name="Wang K."/>
            <person name="Wang M."/>
            <person name="Wang X."/>
            <person name="Warfsmann J."/>
            <person name="Weissenbach J."/>
            <person name="White D.D."/>
            <person name="White J.D."/>
            <person name="Wiley G.B."/>
            <person name="Wincker P."/>
            <person name="Xing Y."/>
            <person name="Yang L."/>
            <person name="Yao Z."/>
            <person name="Ying F."/>
            <person name="Zhai J."/>
            <person name="Zhou L."/>
            <person name="Zuber A."/>
            <person name="Denarie J."/>
            <person name="Dixon R.A."/>
            <person name="May G.D."/>
            <person name="Schwartz D.C."/>
            <person name="Rogers J."/>
            <person name="Quetier F."/>
            <person name="Town C.D."/>
            <person name="Roe B.A."/>
        </authorList>
    </citation>
    <scope>NUCLEOTIDE SEQUENCE [LARGE SCALE GENOMIC DNA]</scope>
    <source>
        <strain evidence="3">A17</strain>
        <strain evidence="4 5">cv. Jemalong A17</strain>
    </source>
</reference>
<keyword evidence="2" id="KW-0472">Membrane</keyword>
<dbReference type="HOGENOM" id="CLU_2779627_0_0_1"/>
<dbReference type="Proteomes" id="UP000002051">
    <property type="component" value="Chromosome 2"/>
</dbReference>
<evidence type="ECO:0000256" key="2">
    <source>
        <dbReference type="SAM" id="Phobius"/>
    </source>
</evidence>
<reference evidence="3 5" key="2">
    <citation type="journal article" date="2014" name="BMC Genomics">
        <title>An improved genome release (version Mt4.0) for the model legume Medicago truncatula.</title>
        <authorList>
            <person name="Tang H."/>
            <person name="Krishnakumar V."/>
            <person name="Bidwell S."/>
            <person name="Rosen B."/>
            <person name="Chan A."/>
            <person name="Zhou S."/>
            <person name="Gentzbittel L."/>
            <person name="Childs K.L."/>
            <person name="Yandell M."/>
            <person name="Gundlach H."/>
            <person name="Mayer K.F."/>
            <person name="Schwartz D.C."/>
            <person name="Town C.D."/>
        </authorList>
    </citation>
    <scope>GENOME REANNOTATION</scope>
    <source>
        <strain evidence="3">A17</strain>
        <strain evidence="4 5">cv. Jemalong A17</strain>
    </source>
</reference>
<gene>
    <name evidence="3" type="ordered locus">MTR_2g088107</name>
</gene>
<protein>
    <submittedName>
        <fullName evidence="3">Transmembrane protein, putative</fullName>
    </submittedName>
</protein>
<feature type="region of interest" description="Disordered" evidence="1">
    <location>
        <begin position="1"/>
        <end position="25"/>
    </location>
</feature>
<name>A0A072VB43_MEDTR</name>
<keyword evidence="2" id="KW-1133">Transmembrane helix</keyword>
<keyword evidence="5" id="KW-1185">Reference proteome</keyword>
<feature type="transmembrane region" description="Helical" evidence="2">
    <location>
        <begin position="45"/>
        <end position="62"/>
    </location>
</feature>
<reference evidence="4" key="3">
    <citation type="submission" date="2015-04" db="UniProtKB">
        <authorList>
            <consortium name="EnsemblPlants"/>
        </authorList>
    </citation>
    <scope>IDENTIFICATION</scope>
    <source>
        <strain evidence="4">cv. Jemalong A17</strain>
    </source>
</reference>
<sequence length="69" mass="8081">MKQLNESWNNEQEQRNIPAVNEENEVGEEAATEQLKFMSVETKQWPLVPLGSLCLYSLYLIIHTRDFRA</sequence>
<evidence type="ECO:0000256" key="1">
    <source>
        <dbReference type="SAM" id="MobiDB-lite"/>
    </source>
</evidence>
<evidence type="ECO:0000313" key="3">
    <source>
        <dbReference type="EMBL" id="KEH39007.1"/>
    </source>
</evidence>
<keyword evidence="2 3" id="KW-0812">Transmembrane</keyword>
<proteinExistence type="predicted"/>
<evidence type="ECO:0000313" key="4">
    <source>
        <dbReference type="EnsemblPlants" id="KEH39007"/>
    </source>
</evidence>
<dbReference type="EnsemblPlants" id="KEH39007">
    <property type="protein sequence ID" value="KEH39007"/>
    <property type="gene ID" value="MTR_2g088107"/>
</dbReference>
<dbReference type="AlphaFoldDB" id="A0A072VB43"/>
<accession>A0A072VB43</accession>
<feature type="compositionally biased region" description="Polar residues" evidence="1">
    <location>
        <begin position="1"/>
        <end position="11"/>
    </location>
</feature>